<keyword evidence="3" id="KW-1185">Reference proteome</keyword>
<accession>A0ABM8A833</accession>
<evidence type="ECO:0000313" key="2">
    <source>
        <dbReference type="EMBL" id="BDM74910.1"/>
    </source>
</evidence>
<dbReference type="Pfam" id="PF13808">
    <property type="entry name" value="DDE_Tnp_1_assoc"/>
    <property type="match status" value="1"/>
</dbReference>
<evidence type="ECO:0000259" key="1">
    <source>
        <dbReference type="Pfam" id="PF13808"/>
    </source>
</evidence>
<reference evidence="2" key="1">
    <citation type="submission" date="2022-06" db="EMBL/GenBank/DDBJ databases">
        <title>Complete genome sequence of Streptomyces nigrescens HEK616.</title>
        <authorList>
            <person name="Asamizu S."/>
            <person name="Onaka H."/>
        </authorList>
    </citation>
    <scope>NUCLEOTIDE SEQUENCE</scope>
    <source>
        <strain evidence="2">HEK616</strain>
        <plasmid evidence="2">SNP1</plasmid>
    </source>
</reference>
<protein>
    <recommendedName>
        <fullName evidence="1">H repeat-associated protein N-terminal domain-containing protein</fullName>
    </recommendedName>
</protein>
<organism evidence="2 3">
    <name type="scientific">Streptomyces nigrescens</name>
    <dbReference type="NCBI Taxonomy" id="1920"/>
    <lineage>
        <taxon>Bacteria</taxon>
        <taxon>Bacillati</taxon>
        <taxon>Actinomycetota</taxon>
        <taxon>Actinomycetes</taxon>
        <taxon>Kitasatosporales</taxon>
        <taxon>Streptomycetaceae</taxon>
        <taxon>Streptomyces</taxon>
    </lineage>
</organism>
<sequence length="184" mass="19923">MPPALEQLTAHAAPLAPEDAADLRRFLAVVPDPRDARGRRYPAPALLCGAAAAVLAGARSLIAVGEWISDVPRHALGVLGFTADPFTGQRAVPHPATVRRLLERVDGDALDAAIGAYLQARHPLSQLDALAEAGCDPVFSEKISTRIKVRPEFVKAMDFARTIKKAVPHQRVIFTVHEMKRLVY</sequence>
<name>A0ABM8A833_STRNI</name>
<geneLocation type="plasmid" evidence="2 3">
    <name>SNP1</name>
</geneLocation>
<proteinExistence type="predicted"/>
<dbReference type="Proteomes" id="UP001059597">
    <property type="component" value="Plasmid SNP1"/>
</dbReference>
<keyword evidence="2" id="KW-0614">Plasmid</keyword>
<gene>
    <name evidence="2" type="ORF">HEK616_83970</name>
</gene>
<evidence type="ECO:0000313" key="3">
    <source>
        <dbReference type="Proteomes" id="UP001059597"/>
    </source>
</evidence>
<dbReference type="InterPro" id="IPR032806">
    <property type="entry name" value="YbfD_N"/>
</dbReference>
<dbReference type="EMBL" id="AP026074">
    <property type="protein sequence ID" value="BDM74910.1"/>
    <property type="molecule type" value="Genomic_DNA"/>
</dbReference>
<dbReference type="RefSeq" id="WP_410011397.1">
    <property type="nucleotide sequence ID" value="NZ_AP026074.1"/>
</dbReference>
<feature type="domain" description="H repeat-associated protein N-terminal" evidence="1">
    <location>
        <begin position="26"/>
        <end position="117"/>
    </location>
</feature>